<dbReference type="Proteomes" id="UP001084197">
    <property type="component" value="Unassembled WGS sequence"/>
</dbReference>
<protein>
    <submittedName>
        <fullName evidence="2">Helix-turn-helix domain-containing protein</fullName>
    </submittedName>
</protein>
<comment type="caution">
    <text evidence="2">The sequence shown here is derived from an EMBL/GenBank/DDBJ whole genome shotgun (WGS) entry which is preliminary data.</text>
</comment>
<dbReference type="PIRSF" id="PIRSF021350">
    <property type="entry name" value="UCP021350"/>
    <property type="match status" value="1"/>
</dbReference>
<evidence type="ECO:0000313" key="3">
    <source>
        <dbReference type="Proteomes" id="UP001084197"/>
    </source>
</evidence>
<organism evidence="2 3">
    <name type="scientific">Natronobacillus azotifigens</name>
    <dbReference type="NCBI Taxonomy" id="472978"/>
    <lineage>
        <taxon>Bacteria</taxon>
        <taxon>Bacillati</taxon>
        <taxon>Bacillota</taxon>
        <taxon>Bacilli</taxon>
        <taxon>Bacillales</taxon>
        <taxon>Bacillaceae</taxon>
        <taxon>Natronobacillus</taxon>
    </lineage>
</organism>
<proteinExistence type="predicted"/>
<sequence length="352" mass="41007">MFHYLLLFCIDKINGQRTIAAIFHLLKGKRSAQTIQDANLYRLTNYFGIYRDLTREAFAKEVENLHQKKWISISDNHVGQITCIGTQILQEKKGHYPLSMYKGTEFVSFLELFRQRLQLWIQTYTNIVADQRKFLAVTDNEKAQKWVKGHYRLHKSQVDNWLAGVYKEMSGFLETVPTFYAQLFVDRLTGYQKVGLTIGQLANKNNVSDHDVRLSLEAIYHQLLQYIEQTKPLYLSDFVPIDHVKKNTFITESATKTFKLMEEGYSIKEITRLRRLKESTIHDHIIEIAYADPQFTIANFVGADDVEKISHAIRNVPNNKLSLIKQELQGNYSYFQIRLVLASSSDLRTRRG</sequence>
<dbReference type="Pfam" id="PF14493">
    <property type="entry name" value="HTH_40"/>
    <property type="match status" value="1"/>
</dbReference>
<dbReference type="EMBL" id="JAPRAT010000002">
    <property type="protein sequence ID" value="MCZ0701835.1"/>
    <property type="molecule type" value="Genomic_DNA"/>
</dbReference>
<name>A0A9J6R943_9BACI</name>
<dbReference type="AlphaFoldDB" id="A0A9J6R943"/>
<dbReference type="InterPro" id="IPR029491">
    <property type="entry name" value="Helicase_HTH"/>
</dbReference>
<dbReference type="Gene3D" id="1.10.10.1390">
    <property type="entry name" value="ATP-dependent DNA helicase RecQ"/>
    <property type="match status" value="1"/>
</dbReference>
<accession>A0A9J6R943</accession>
<reference evidence="2" key="1">
    <citation type="submission" date="2022-11" db="EMBL/GenBank/DDBJ databases">
        <title>WGS of Natronobacillus azotifigens 24KS-1, an anaerobic diazotrophic haloalkaliphile from soda-rich habitats.</title>
        <authorList>
            <person name="Sorokin D.Y."/>
            <person name="Merkel A.Y."/>
        </authorList>
    </citation>
    <scope>NUCLEOTIDE SEQUENCE</scope>
    <source>
        <strain evidence="2">24KS-1</strain>
    </source>
</reference>
<feature type="domain" description="Helicase Helix-turn-helix" evidence="1">
    <location>
        <begin position="253"/>
        <end position="341"/>
    </location>
</feature>
<keyword evidence="3" id="KW-1185">Reference proteome</keyword>
<dbReference type="InterPro" id="IPR008308">
    <property type="entry name" value="YpbB-like"/>
</dbReference>
<evidence type="ECO:0000313" key="2">
    <source>
        <dbReference type="EMBL" id="MCZ0701835.1"/>
    </source>
</evidence>
<evidence type="ECO:0000259" key="1">
    <source>
        <dbReference type="Pfam" id="PF14493"/>
    </source>
</evidence>
<dbReference type="RefSeq" id="WP_268778604.1">
    <property type="nucleotide sequence ID" value="NZ_JAPRAT010000002.1"/>
</dbReference>
<gene>
    <name evidence="2" type="ORF">OWO01_01245</name>
</gene>